<dbReference type="SUPFAM" id="SSF89796">
    <property type="entry name" value="CoA-transferase family III (CaiB/BaiF)"/>
    <property type="match status" value="1"/>
</dbReference>
<evidence type="ECO:0000256" key="2">
    <source>
        <dbReference type="SAM" id="MobiDB-lite"/>
    </source>
</evidence>
<feature type="region of interest" description="Disordered" evidence="2">
    <location>
        <begin position="416"/>
        <end position="456"/>
    </location>
</feature>
<dbReference type="OrthoDB" id="9797653at2"/>
<sequence length="456" mass="47128">MATDTVPSGAQPLTGVRVIELGSMYAAPTAGRMLRDFGADVVKVEDPTAGDFARQWQPSHNGTAIGFARLNSGKRSVGIDLRTPRGRDVVTRLIDEADVLIENFRPGRLEDWGMGYAALSARNPRLVMTRVSGFGQTGPYRTRPGFGTVAETASGYAFLNGWPDTPPTAPPFGFADSIAGISAAFGTAMALYRRELSGHGSEVDVALYEPLMFILGDAVLNYTSSGTIMQRHGNSSGAASPRGIYQASDGGWLSIAGSNQAIAMRLFDAMGMPELKTDERYATNTARMANNEALQEIVRGWVGSRPRDEILAVLDEYEVVSAAVNDASDIARDPHFLQRTLVDLAGSALGPALMPGPVLHVSDCPRPVYDGVPTVGEHTGDVLAGELGLPAAELTALAADGVIGVIGPTNNGAPGNAAAPATADTAGNPGTAGSAGTAGTAAASGTSDTVPETGAA</sequence>
<evidence type="ECO:0000313" key="4">
    <source>
        <dbReference type="Proteomes" id="UP000317303"/>
    </source>
</evidence>
<dbReference type="Proteomes" id="UP000317303">
    <property type="component" value="Unassembled WGS sequence"/>
</dbReference>
<dbReference type="Gene3D" id="3.40.50.10540">
    <property type="entry name" value="Crotonobetainyl-coa:carnitine coa-transferase, domain 1"/>
    <property type="match status" value="1"/>
</dbReference>
<dbReference type="PANTHER" id="PTHR48207">
    <property type="entry name" value="SUCCINATE--HYDROXYMETHYLGLUTARATE COA-TRANSFERASE"/>
    <property type="match status" value="1"/>
</dbReference>
<dbReference type="InterPro" id="IPR003673">
    <property type="entry name" value="CoA-Trfase_fam_III"/>
</dbReference>
<name>A0A660CFH4_9PSEU</name>
<dbReference type="AlphaFoldDB" id="A0A660CFH4"/>
<accession>A0A660CFH4</accession>
<dbReference type="EMBL" id="VLJV01000001">
    <property type="protein sequence ID" value="TWH19635.1"/>
    <property type="molecule type" value="Genomic_DNA"/>
</dbReference>
<reference evidence="3 4" key="1">
    <citation type="submission" date="2019-07" db="EMBL/GenBank/DDBJ databases">
        <title>R&amp;d 2014.</title>
        <authorList>
            <person name="Klenk H.-P."/>
        </authorList>
    </citation>
    <scope>NUCLEOTIDE SEQUENCE [LARGE SCALE GENOMIC DNA]</scope>
    <source>
        <strain evidence="3 4">DSM 43194</strain>
    </source>
</reference>
<dbReference type="InterPro" id="IPR023606">
    <property type="entry name" value="CoA-Trfase_III_dom_1_sf"/>
</dbReference>
<dbReference type="PANTHER" id="PTHR48207:SF4">
    <property type="entry name" value="BLL6097 PROTEIN"/>
    <property type="match status" value="1"/>
</dbReference>
<keyword evidence="1 3" id="KW-0808">Transferase</keyword>
<feature type="compositionally biased region" description="Low complexity" evidence="2">
    <location>
        <begin position="416"/>
        <end position="449"/>
    </location>
</feature>
<dbReference type="Pfam" id="PF02515">
    <property type="entry name" value="CoA_transf_3"/>
    <property type="match status" value="1"/>
</dbReference>
<dbReference type="RefSeq" id="WP_084705639.1">
    <property type="nucleotide sequence ID" value="NZ_JOIJ01000002.1"/>
</dbReference>
<keyword evidence="4" id="KW-1185">Reference proteome</keyword>
<evidence type="ECO:0000313" key="3">
    <source>
        <dbReference type="EMBL" id="TWH19635.1"/>
    </source>
</evidence>
<dbReference type="GO" id="GO:0008410">
    <property type="term" value="F:CoA-transferase activity"/>
    <property type="evidence" value="ECO:0007669"/>
    <property type="project" value="TreeGrafter"/>
</dbReference>
<evidence type="ECO:0000256" key="1">
    <source>
        <dbReference type="ARBA" id="ARBA00022679"/>
    </source>
</evidence>
<dbReference type="Gene3D" id="3.30.1540.10">
    <property type="entry name" value="formyl-coa transferase, domain 3"/>
    <property type="match status" value="1"/>
</dbReference>
<organism evidence="3 4">
    <name type="scientific">Prauserella rugosa</name>
    <dbReference type="NCBI Taxonomy" id="43354"/>
    <lineage>
        <taxon>Bacteria</taxon>
        <taxon>Bacillati</taxon>
        <taxon>Actinomycetota</taxon>
        <taxon>Actinomycetes</taxon>
        <taxon>Pseudonocardiales</taxon>
        <taxon>Pseudonocardiaceae</taxon>
        <taxon>Prauserella</taxon>
    </lineage>
</organism>
<dbReference type="InterPro" id="IPR050483">
    <property type="entry name" value="CoA-transferase_III_domain"/>
</dbReference>
<dbReference type="InterPro" id="IPR044855">
    <property type="entry name" value="CoA-Trfase_III_dom3_sf"/>
</dbReference>
<protein>
    <submittedName>
        <fullName evidence="3">Crotonobetainyl-CoA:carnitine CoA-transferase CaiB-like acyl-CoA transferase</fullName>
    </submittedName>
</protein>
<gene>
    <name evidence="3" type="ORF">JD82_01463</name>
</gene>
<comment type="caution">
    <text evidence="3">The sequence shown here is derived from an EMBL/GenBank/DDBJ whole genome shotgun (WGS) entry which is preliminary data.</text>
</comment>
<proteinExistence type="predicted"/>